<feature type="compositionally biased region" description="Low complexity" evidence="4">
    <location>
        <begin position="92"/>
        <end position="115"/>
    </location>
</feature>
<keyword evidence="1" id="KW-0677">Repeat</keyword>
<dbReference type="InterPro" id="IPR011990">
    <property type="entry name" value="TPR-like_helical_dom_sf"/>
</dbReference>
<keyword evidence="5" id="KW-0472">Membrane</keyword>
<feature type="repeat" description="TPR" evidence="3">
    <location>
        <begin position="322"/>
        <end position="355"/>
    </location>
</feature>
<feature type="domain" description="GYF" evidence="6">
    <location>
        <begin position="22"/>
        <end position="72"/>
    </location>
</feature>
<sequence>MAQQAEPANAGSPESMDTGGAWFLHVLDGRRLGPLTIDEVRAYYTSGMVRAQDRVIGPGMSGPIPAPEVAALLQVRAPVDTSPQLRAPPLIPTAASSAPPAEAATTAQAPHAPSAGGMSPAVPPSPQAFRPASRFDMAEAPPGLGWRFALLWLAVLFVVQMSSLPVGALGATHSLRAFIAASLLRFLSVAAGCTAVVMLLSRLLRGRWADAKDALLAMTLVFAVLFGNRFLQPPPRAASGNVQAASEASGQAGRFSVVGELSRAQAPSQAQLQAPSASTVAAPAARIKRDWFGEGKILGAKGDWEAVLKLATEWTIAEPDEPAAWSMQGLAYDELGQPHQAIKAYKYALHLDPESAITWDNLGCVYEHLGQHQDAINAHSKALQLDPRFPSPWNNIGVVHARTSQNADAIDAFKKAVELDPSFVKAWNNLGSMYRDIGRYSDAAATYRQALQVEPGNANATDGLSDALAMEQRASGGS</sequence>
<evidence type="ECO:0000313" key="7">
    <source>
        <dbReference type="EMBL" id="MBF6025367.1"/>
    </source>
</evidence>
<dbReference type="Gene3D" id="1.25.40.10">
    <property type="entry name" value="Tetratricopeptide repeat domain"/>
    <property type="match status" value="1"/>
</dbReference>
<keyword evidence="5" id="KW-0812">Transmembrane</keyword>
<dbReference type="InterPro" id="IPR050498">
    <property type="entry name" value="Ycf3"/>
</dbReference>
<protein>
    <submittedName>
        <fullName evidence="7">Tetratricopeptide repeat protein</fullName>
    </submittedName>
</protein>
<evidence type="ECO:0000259" key="6">
    <source>
        <dbReference type="Pfam" id="PF14237"/>
    </source>
</evidence>
<dbReference type="SMART" id="SM00028">
    <property type="entry name" value="TPR"/>
    <property type="match status" value="4"/>
</dbReference>
<keyword evidence="5" id="KW-1133">Transmembrane helix</keyword>
<dbReference type="SUPFAM" id="SSF48452">
    <property type="entry name" value="TPR-like"/>
    <property type="match status" value="1"/>
</dbReference>
<dbReference type="PROSITE" id="PS50293">
    <property type="entry name" value="TPR_REGION"/>
    <property type="match status" value="2"/>
</dbReference>
<dbReference type="InterPro" id="IPR025640">
    <property type="entry name" value="GYF_2"/>
</dbReference>
<feature type="transmembrane region" description="Helical" evidence="5">
    <location>
        <begin position="144"/>
        <end position="166"/>
    </location>
</feature>
<dbReference type="InterPro" id="IPR019734">
    <property type="entry name" value="TPR_rpt"/>
</dbReference>
<name>A0ABS0B951_9GAMM</name>
<evidence type="ECO:0000256" key="4">
    <source>
        <dbReference type="SAM" id="MobiDB-lite"/>
    </source>
</evidence>
<comment type="caution">
    <text evidence="7">The sequence shown here is derived from an EMBL/GenBank/DDBJ whole genome shotgun (WGS) entry which is preliminary data.</text>
</comment>
<feature type="region of interest" description="Disordered" evidence="4">
    <location>
        <begin position="83"/>
        <end position="124"/>
    </location>
</feature>
<evidence type="ECO:0000256" key="2">
    <source>
        <dbReference type="ARBA" id="ARBA00022803"/>
    </source>
</evidence>
<accession>A0ABS0B951</accession>
<feature type="transmembrane region" description="Helical" evidence="5">
    <location>
        <begin position="178"/>
        <end position="201"/>
    </location>
</feature>
<feature type="transmembrane region" description="Helical" evidence="5">
    <location>
        <begin position="213"/>
        <end position="231"/>
    </location>
</feature>
<dbReference type="PANTHER" id="PTHR44858">
    <property type="entry name" value="TETRATRICOPEPTIDE REPEAT PROTEIN 6"/>
    <property type="match status" value="1"/>
</dbReference>
<keyword evidence="2 3" id="KW-0802">TPR repeat</keyword>
<evidence type="ECO:0000313" key="8">
    <source>
        <dbReference type="Proteomes" id="UP001429984"/>
    </source>
</evidence>
<evidence type="ECO:0000256" key="3">
    <source>
        <dbReference type="PROSITE-ProRule" id="PRU00339"/>
    </source>
</evidence>
<dbReference type="Pfam" id="PF13432">
    <property type="entry name" value="TPR_16"/>
    <property type="match status" value="1"/>
</dbReference>
<dbReference type="RefSeq" id="WP_194931970.1">
    <property type="nucleotide sequence ID" value="NZ_JADLZT010000008.1"/>
</dbReference>
<dbReference type="Proteomes" id="UP001429984">
    <property type="component" value="Unassembled WGS sequence"/>
</dbReference>
<dbReference type="PANTHER" id="PTHR44858:SF1">
    <property type="entry name" value="UDP-N-ACETYLGLUCOSAMINE--PEPTIDE N-ACETYLGLUCOSAMINYLTRANSFERASE SPINDLY-RELATED"/>
    <property type="match status" value="1"/>
</dbReference>
<dbReference type="Pfam" id="PF14237">
    <property type="entry name" value="GYF_2"/>
    <property type="match status" value="1"/>
</dbReference>
<organism evidence="7 8">
    <name type="scientific">Lysobacter niastensis</name>
    <dbReference type="NCBI Taxonomy" id="380629"/>
    <lineage>
        <taxon>Bacteria</taxon>
        <taxon>Pseudomonadati</taxon>
        <taxon>Pseudomonadota</taxon>
        <taxon>Gammaproteobacteria</taxon>
        <taxon>Lysobacterales</taxon>
        <taxon>Lysobacteraceae</taxon>
        <taxon>Lysobacter</taxon>
    </lineage>
</organism>
<evidence type="ECO:0000256" key="1">
    <source>
        <dbReference type="ARBA" id="ARBA00022737"/>
    </source>
</evidence>
<reference evidence="7 8" key="1">
    <citation type="submission" date="2020-11" db="EMBL/GenBank/DDBJ databases">
        <title>Draft Genome Sequence and Secondary Metabolite Biosynthetic Potential of the Lysobacter niastensis Type strain DSM 18481.</title>
        <authorList>
            <person name="Turrini P."/>
            <person name="Artuso I."/>
            <person name="Tescari M."/>
            <person name="Lugli G.A."/>
            <person name="Frangipani E."/>
            <person name="Ventura M."/>
            <person name="Visca P."/>
        </authorList>
    </citation>
    <scope>NUCLEOTIDE SEQUENCE [LARGE SCALE GENOMIC DNA]</scope>
    <source>
        <strain evidence="7 8">DSM 18481</strain>
    </source>
</reference>
<feature type="repeat" description="TPR" evidence="3">
    <location>
        <begin position="390"/>
        <end position="423"/>
    </location>
</feature>
<feature type="repeat" description="TPR" evidence="3">
    <location>
        <begin position="356"/>
        <end position="389"/>
    </location>
</feature>
<dbReference type="PROSITE" id="PS50005">
    <property type="entry name" value="TPR"/>
    <property type="match status" value="4"/>
</dbReference>
<evidence type="ECO:0000256" key="5">
    <source>
        <dbReference type="SAM" id="Phobius"/>
    </source>
</evidence>
<dbReference type="Pfam" id="PF00515">
    <property type="entry name" value="TPR_1"/>
    <property type="match status" value="2"/>
</dbReference>
<dbReference type="EMBL" id="JADLZT010000008">
    <property type="protein sequence ID" value="MBF6025367.1"/>
    <property type="molecule type" value="Genomic_DNA"/>
</dbReference>
<gene>
    <name evidence="7" type="ORF">IU514_15140</name>
</gene>
<keyword evidence="8" id="KW-1185">Reference proteome</keyword>
<feature type="repeat" description="TPR" evidence="3">
    <location>
        <begin position="424"/>
        <end position="457"/>
    </location>
</feature>
<proteinExistence type="predicted"/>